<feature type="region of interest" description="Disordered" evidence="1">
    <location>
        <begin position="122"/>
        <end position="185"/>
    </location>
</feature>
<sequence>MSQAGMGTVQKTHEECGLSYNRCRWCGTASFRRLLCPVCASSELEPERTTGHGVVVRTAVVHRYTEAARNESLVRFPEGFVFRCQVVGAAPQMVAVGARVKPLAGRNRSRARWFWSSASRPYATTGPDAPGTPAPRPRTACERGRSGAGRAAAVGQAAGRSGAGRGRQPIRLSSSSASGAEDAGF</sequence>
<feature type="domain" description="ChsH2 rubredoxin-like zinc ribbon" evidence="2">
    <location>
        <begin position="22"/>
        <end position="45"/>
    </location>
</feature>
<dbReference type="PANTHER" id="PTHR34075">
    <property type="entry name" value="BLR3430 PROTEIN"/>
    <property type="match status" value="1"/>
</dbReference>
<evidence type="ECO:0000259" key="2">
    <source>
        <dbReference type="Pfam" id="PF12172"/>
    </source>
</evidence>
<feature type="compositionally biased region" description="Low complexity" evidence="1">
    <location>
        <begin position="148"/>
        <end position="160"/>
    </location>
</feature>
<dbReference type="SUPFAM" id="SSF50249">
    <property type="entry name" value="Nucleic acid-binding proteins"/>
    <property type="match status" value="1"/>
</dbReference>
<gene>
    <name evidence="3" type="ORF">Smic_69230</name>
</gene>
<evidence type="ECO:0000313" key="3">
    <source>
        <dbReference type="EMBL" id="GFN08367.1"/>
    </source>
</evidence>
<protein>
    <recommendedName>
        <fullName evidence="2">ChsH2 rubredoxin-like zinc ribbon domain-containing protein</fullName>
    </recommendedName>
</protein>
<accession>A0A7J0D2S9</accession>
<evidence type="ECO:0000256" key="1">
    <source>
        <dbReference type="SAM" id="MobiDB-lite"/>
    </source>
</evidence>
<organism evidence="3 4">
    <name type="scientific">Streptomyces microflavus</name>
    <name type="common">Streptomyces lipmanii</name>
    <dbReference type="NCBI Taxonomy" id="1919"/>
    <lineage>
        <taxon>Bacteria</taxon>
        <taxon>Bacillati</taxon>
        <taxon>Actinomycetota</taxon>
        <taxon>Actinomycetes</taxon>
        <taxon>Kitasatosporales</taxon>
        <taxon>Streptomycetaceae</taxon>
        <taxon>Streptomyces</taxon>
    </lineage>
</organism>
<dbReference type="EMBL" id="BLWD01000001">
    <property type="protein sequence ID" value="GFN08367.1"/>
    <property type="molecule type" value="Genomic_DNA"/>
</dbReference>
<reference evidence="3 4" key="1">
    <citation type="submission" date="2020-05" db="EMBL/GenBank/DDBJ databases">
        <title>Whole genome shotgun sequence of Streptomyces microflavus NBRC 13062.</title>
        <authorList>
            <person name="Komaki H."/>
            <person name="Tamura T."/>
        </authorList>
    </citation>
    <scope>NUCLEOTIDE SEQUENCE [LARGE SCALE GENOMIC DNA]</scope>
    <source>
        <strain evidence="3 4">NBRC 13062</strain>
    </source>
</reference>
<evidence type="ECO:0000313" key="4">
    <source>
        <dbReference type="Proteomes" id="UP000498740"/>
    </source>
</evidence>
<dbReference type="PANTHER" id="PTHR34075:SF5">
    <property type="entry name" value="BLR3430 PROTEIN"/>
    <property type="match status" value="1"/>
</dbReference>
<proteinExistence type="predicted"/>
<dbReference type="Pfam" id="PF12172">
    <property type="entry name" value="zf-ChsH2"/>
    <property type="match status" value="1"/>
</dbReference>
<name>A0A7J0D2S9_STRMI</name>
<dbReference type="AlphaFoldDB" id="A0A7J0D2S9"/>
<dbReference type="InterPro" id="IPR022002">
    <property type="entry name" value="ChsH2_Znr"/>
</dbReference>
<dbReference type="Proteomes" id="UP000498740">
    <property type="component" value="Unassembled WGS sequence"/>
</dbReference>
<dbReference type="InterPro" id="IPR012340">
    <property type="entry name" value="NA-bd_OB-fold"/>
</dbReference>
<dbReference type="InterPro" id="IPR052513">
    <property type="entry name" value="Thioester_dehydratase-like"/>
</dbReference>
<comment type="caution">
    <text evidence="3">The sequence shown here is derived from an EMBL/GenBank/DDBJ whole genome shotgun (WGS) entry which is preliminary data.</text>
</comment>